<accession>A0ABQ2B4L3</accession>
<dbReference type="EMBL" id="BMDG01000001">
    <property type="protein sequence ID" value="GGI04916.1"/>
    <property type="molecule type" value="Genomic_DNA"/>
</dbReference>
<keyword evidence="2" id="KW-0472">Membrane</keyword>
<feature type="transmembrane region" description="Helical" evidence="2">
    <location>
        <begin position="88"/>
        <end position="109"/>
    </location>
</feature>
<organism evidence="4 5">
    <name type="scientific">Isoptericola cucumis</name>
    <dbReference type="NCBI Taxonomy" id="1776856"/>
    <lineage>
        <taxon>Bacteria</taxon>
        <taxon>Bacillati</taxon>
        <taxon>Actinomycetota</taxon>
        <taxon>Actinomycetes</taxon>
        <taxon>Micrococcales</taxon>
        <taxon>Promicromonosporaceae</taxon>
        <taxon>Isoptericola</taxon>
    </lineage>
</organism>
<dbReference type="RefSeq" id="WP_188521919.1">
    <property type="nucleotide sequence ID" value="NZ_BMDG01000001.1"/>
</dbReference>
<sequence>MSSDDHPTSPQDRDRPDAPDRAAEPAEPAEPTFASPTPAGVLPAGGLDDVRLPATGDGPPGRPGHGPAASAPATSGGPAPGDVGRRRVLLATGAVVALALVAAGVALGVDAARSRAWEPVSADVPEALEVNSVQLVLGSCVAELPADGAVERVTVVPCDDPHEAQVVGRTDASPDAVWPGDQDAGARARASCGPPLLGAQGRREADGLRFVVWAPSEASWEAGDRTSLCLASSDPAETGSLLR</sequence>
<reference evidence="5" key="1">
    <citation type="journal article" date="2019" name="Int. J. Syst. Evol. Microbiol.">
        <title>The Global Catalogue of Microorganisms (GCM) 10K type strain sequencing project: providing services to taxonomists for standard genome sequencing and annotation.</title>
        <authorList>
            <consortium name="The Broad Institute Genomics Platform"/>
            <consortium name="The Broad Institute Genome Sequencing Center for Infectious Disease"/>
            <person name="Wu L."/>
            <person name="Ma J."/>
        </authorList>
    </citation>
    <scope>NUCLEOTIDE SEQUENCE [LARGE SCALE GENOMIC DNA]</scope>
    <source>
        <strain evidence="5">CCM 8653</strain>
    </source>
</reference>
<evidence type="ECO:0000313" key="5">
    <source>
        <dbReference type="Proteomes" id="UP000632535"/>
    </source>
</evidence>
<dbReference type="Proteomes" id="UP000632535">
    <property type="component" value="Unassembled WGS sequence"/>
</dbReference>
<proteinExistence type="predicted"/>
<comment type="caution">
    <text evidence="4">The sequence shown here is derived from an EMBL/GenBank/DDBJ whole genome shotgun (WGS) entry which is preliminary data.</text>
</comment>
<keyword evidence="2" id="KW-1133">Transmembrane helix</keyword>
<dbReference type="InterPro" id="IPR026004">
    <property type="entry name" value="Septum_form"/>
</dbReference>
<keyword evidence="2" id="KW-0812">Transmembrane</keyword>
<feature type="compositionally biased region" description="Basic and acidic residues" evidence="1">
    <location>
        <begin position="1"/>
        <end position="24"/>
    </location>
</feature>
<protein>
    <recommendedName>
        <fullName evidence="3">Septum formation-related domain-containing protein</fullName>
    </recommendedName>
</protein>
<evidence type="ECO:0000256" key="1">
    <source>
        <dbReference type="SAM" id="MobiDB-lite"/>
    </source>
</evidence>
<keyword evidence="5" id="KW-1185">Reference proteome</keyword>
<evidence type="ECO:0000259" key="3">
    <source>
        <dbReference type="Pfam" id="PF13845"/>
    </source>
</evidence>
<dbReference type="Pfam" id="PF13845">
    <property type="entry name" value="Septum_form"/>
    <property type="match status" value="1"/>
</dbReference>
<feature type="compositionally biased region" description="Low complexity" evidence="1">
    <location>
        <begin position="65"/>
        <end position="80"/>
    </location>
</feature>
<name>A0ABQ2B4L3_9MICO</name>
<evidence type="ECO:0000313" key="4">
    <source>
        <dbReference type="EMBL" id="GGI04916.1"/>
    </source>
</evidence>
<feature type="domain" description="Septum formation-related" evidence="3">
    <location>
        <begin position="138"/>
        <end position="232"/>
    </location>
</feature>
<evidence type="ECO:0000256" key="2">
    <source>
        <dbReference type="SAM" id="Phobius"/>
    </source>
</evidence>
<gene>
    <name evidence="4" type="ORF">GCM10007368_03550</name>
</gene>
<feature type="region of interest" description="Disordered" evidence="1">
    <location>
        <begin position="1"/>
        <end position="80"/>
    </location>
</feature>